<evidence type="ECO:0000256" key="2">
    <source>
        <dbReference type="ARBA" id="ARBA00022617"/>
    </source>
</evidence>
<keyword evidence="5 7" id="KW-0408">Iron</keyword>
<comment type="caution">
    <text evidence="8">The sequence shown here is derived from an EMBL/GenBank/DDBJ whole genome shotgun (WGS) entry which is preliminary data.</text>
</comment>
<dbReference type="PROSITE" id="PS00086">
    <property type="entry name" value="CYTOCHROME_P450"/>
    <property type="match status" value="1"/>
</dbReference>
<evidence type="ECO:0000256" key="3">
    <source>
        <dbReference type="ARBA" id="ARBA00022723"/>
    </source>
</evidence>
<dbReference type="EMBL" id="BOQP01000051">
    <property type="protein sequence ID" value="GIM82403.1"/>
    <property type="molecule type" value="Genomic_DNA"/>
</dbReference>
<name>A0A919T074_9ACTN</name>
<keyword evidence="2 7" id="KW-0349">Heme</keyword>
<dbReference type="GO" id="GO:0005506">
    <property type="term" value="F:iron ion binding"/>
    <property type="evidence" value="ECO:0007669"/>
    <property type="project" value="InterPro"/>
</dbReference>
<dbReference type="Proteomes" id="UP000680865">
    <property type="component" value="Unassembled WGS sequence"/>
</dbReference>
<dbReference type="GO" id="GO:0017000">
    <property type="term" value="P:antibiotic biosynthetic process"/>
    <property type="evidence" value="ECO:0007669"/>
    <property type="project" value="UniProtKB-ARBA"/>
</dbReference>
<dbReference type="FunFam" id="1.10.630.10:FF:000018">
    <property type="entry name" value="Cytochrome P450 monooxygenase"/>
    <property type="match status" value="1"/>
</dbReference>
<dbReference type="PRINTS" id="PR00359">
    <property type="entry name" value="BP450"/>
</dbReference>
<dbReference type="GO" id="GO:0020037">
    <property type="term" value="F:heme binding"/>
    <property type="evidence" value="ECO:0007669"/>
    <property type="project" value="InterPro"/>
</dbReference>
<keyword evidence="3 7" id="KW-0479">Metal-binding</keyword>
<keyword evidence="9" id="KW-1185">Reference proteome</keyword>
<evidence type="ECO:0000256" key="5">
    <source>
        <dbReference type="ARBA" id="ARBA00023004"/>
    </source>
</evidence>
<accession>A0A919T074</accession>
<dbReference type="InterPro" id="IPR036396">
    <property type="entry name" value="Cyt_P450_sf"/>
</dbReference>
<evidence type="ECO:0000313" key="9">
    <source>
        <dbReference type="Proteomes" id="UP000680865"/>
    </source>
</evidence>
<dbReference type="AlphaFoldDB" id="A0A919T074"/>
<dbReference type="GO" id="GO:0004497">
    <property type="term" value="F:monooxygenase activity"/>
    <property type="evidence" value="ECO:0007669"/>
    <property type="project" value="UniProtKB-KW"/>
</dbReference>
<dbReference type="InterPro" id="IPR002397">
    <property type="entry name" value="Cyt_P450_B"/>
</dbReference>
<dbReference type="InterPro" id="IPR017972">
    <property type="entry name" value="Cyt_P450_CS"/>
</dbReference>
<dbReference type="Gene3D" id="1.10.630.10">
    <property type="entry name" value="Cytochrome P450"/>
    <property type="match status" value="1"/>
</dbReference>
<keyword evidence="4 7" id="KW-0560">Oxidoreductase</keyword>
<dbReference type="GO" id="GO:0016705">
    <property type="term" value="F:oxidoreductase activity, acting on paired donors, with incorporation or reduction of molecular oxygen"/>
    <property type="evidence" value="ECO:0007669"/>
    <property type="project" value="InterPro"/>
</dbReference>
<dbReference type="CDD" id="cd20625">
    <property type="entry name" value="CYP164-like"/>
    <property type="match status" value="1"/>
</dbReference>
<dbReference type="PANTHER" id="PTHR46696:SF1">
    <property type="entry name" value="CYTOCHROME P450 YJIB-RELATED"/>
    <property type="match status" value="1"/>
</dbReference>
<evidence type="ECO:0000313" key="8">
    <source>
        <dbReference type="EMBL" id="GIM82403.1"/>
    </source>
</evidence>
<protein>
    <submittedName>
        <fullName evidence="8">Cytochrome P-450 like protein</fullName>
    </submittedName>
</protein>
<evidence type="ECO:0000256" key="4">
    <source>
        <dbReference type="ARBA" id="ARBA00023002"/>
    </source>
</evidence>
<comment type="similarity">
    <text evidence="1 7">Belongs to the cytochrome P450 family.</text>
</comment>
<dbReference type="PANTHER" id="PTHR46696">
    <property type="entry name" value="P450, PUTATIVE (EUROFUNG)-RELATED"/>
    <property type="match status" value="1"/>
</dbReference>
<organism evidence="8 9">
    <name type="scientific">Winogradskya consettensis</name>
    <dbReference type="NCBI Taxonomy" id="113560"/>
    <lineage>
        <taxon>Bacteria</taxon>
        <taxon>Bacillati</taxon>
        <taxon>Actinomycetota</taxon>
        <taxon>Actinomycetes</taxon>
        <taxon>Micromonosporales</taxon>
        <taxon>Micromonosporaceae</taxon>
        <taxon>Winogradskya</taxon>
    </lineage>
</organism>
<keyword evidence="6 7" id="KW-0503">Monooxygenase</keyword>
<evidence type="ECO:0000256" key="6">
    <source>
        <dbReference type="ARBA" id="ARBA00023033"/>
    </source>
</evidence>
<proteinExistence type="inferred from homology"/>
<reference evidence="8" key="1">
    <citation type="submission" date="2021-03" db="EMBL/GenBank/DDBJ databases">
        <title>Whole genome shotgun sequence of Actinoplanes consettensis NBRC 14913.</title>
        <authorList>
            <person name="Komaki H."/>
            <person name="Tamura T."/>
        </authorList>
    </citation>
    <scope>NUCLEOTIDE SEQUENCE</scope>
    <source>
        <strain evidence="8">NBRC 14913</strain>
    </source>
</reference>
<gene>
    <name evidence="8" type="ORF">Aco04nite_81330</name>
</gene>
<dbReference type="InterPro" id="IPR001128">
    <property type="entry name" value="Cyt_P450"/>
</dbReference>
<evidence type="ECO:0000256" key="7">
    <source>
        <dbReference type="RuleBase" id="RU000461"/>
    </source>
</evidence>
<sequence length="405" mass="46305">MLSPTRHSFDLRDPRLQNDRYNYYREFRENDPIHYSSHGYWVLTRYDDCDTFLRAPGVTANFTHEEDWVRARGGPNSPVVRSNRRWSFSRDGAEHRQIRRLLSRGLSPSAIDRMRPRIVQMVNDMIDAMGEGEADLISGLALPLPVAVVGELLGIPPEDAVRCRQWTNTIADVVDPVVTPQMRVRMNRAATEFEAYVMEQLAERRKNPRDDMLSMLAEPDANGEQMSDEDIVAQVLVMYNAGHETSVNVIGNGMLALLRNPEQMELVRREPERLDSGFEELARYDTALQIQARRTTLDVPLGDKVIPAGQIVMVVMGAAHRDPAHYPDPDRFDLTRTTKSLAFGSGPHYCIAATLGRLEVVLTFREMMRRYSTIELASDDLEWYSHFRFLLGLRQLPLRLGYAKD</sequence>
<dbReference type="SUPFAM" id="SSF48264">
    <property type="entry name" value="Cytochrome P450"/>
    <property type="match status" value="1"/>
</dbReference>
<dbReference type="Pfam" id="PF00067">
    <property type="entry name" value="p450"/>
    <property type="match status" value="1"/>
</dbReference>
<evidence type="ECO:0000256" key="1">
    <source>
        <dbReference type="ARBA" id="ARBA00010617"/>
    </source>
</evidence>